<proteinExistence type="predicted"/>
<dbReference type="AlphaFoldDB" id="A0AA96WPG9"/>
<dbReference type="EMBL" id="CP053586">
    <property type="protein sequence ID" value="WNZ26631.1"/>
    <property type="molecule type" value="Genomic_DNA"/>
</dbReference>
<protein>
    <submittedName>
        <fullName evidence="1">Uncharacterized protein</fullName>
    </submittedName>
</protein>
<evidence type="ECO:0000313" key="1">
    <source>
        <dbReference type="EMBL" id="WNZ26631.1"/>
    </source>
</evidence>
<gene>
    <name evidence="1" type="ORF">HJG54_15965</name>
</gene>
<name>A0AA96WPG9_9CYAN</name>
<organism evidence="1">
    <name type="scientific">Leptolyngbya sp. NK1-12</name>
    <dbReference type="NCBI Taxonomy" id="2547451"/>
    <lineage>
        <taxon>Bacteria</taxon>
        <taxon>Bacillati</taxon>
        <taxon>Cyanobacteriota</taxon>
        <taxon>Cyanophyceae</taxon>
        <taxon>Leptolyngbyales</taxon>
        <taxon>Leptolyngbyaceae</taxon>
        <taxon>Leptolyngbya group</taxon>
        <taxon>Leptolyngbya</taxon>
    </lineage>
</organism>
<reference evidence="1" key="1">
    <citation type="submission" date="2020-05" db="EMBL/GenBank/DDBJ databases">
        <authorList>
            <person name="Zhu T."/>
            <person name="Keshari N."/>
            <person name="Lu X."/>
        </authorList>
    </citation>
    <scope>NUCLEOTIDE SEQUENCE</scope>
    <source>
        <strain evidence="1">NK1-12</strain>
    </source>
</reference>
<accession>A0AA96WPG9</accession>
<sequence>MARALSVSYLDRILGAAVFDLTGLPKDYYISAESADISWVQSIFQALGLQALLTSSFQLKEFRHAVIHGAHCHAIVIRQANCYLALLIRQGETPVSEDWIQWAVSFDPALLADDPRFNST</sequence>